<sequence>MSIAPNPADQARTVLVGVDLGPGSSFDPTLDELALLAESAGDTPVARLTARRKAPDAALFVGSGKADEIKALVAATQAHGVIFDQALSPAQQRNLERHLGVEVLDRIGLILEIFGARAQSAEGKLQVELARLRYLSTRLVRRWSHLERQRGGVGHRGGPGERQIELDKRMIGERIKQLKGRLVKLKRQRGTQRKARERQGTFRVSLVGYTNAGKSTLFNALVKARAYAADQLFATLDTTTRQLYLEDVQTSVSLSDTVGFIRDLPHSLVEAFEATLQEAVDADLLLHVIDASSPVLTEQMAEVQRVLAEIGADGIGQVLVYNKSDLLPADQRPRAALDVLELEGGVRVPRVFLSALTAEGLPALRGLLAMAAAGRLEQALDGGELTPNAVAASCDLAAAPPLCTPTLPDQAPIATLRTGTNDSHLRS</sequence>
<organism evidence="11 12">
    <name type="scientific">Rivibacter subsaxonicus</name>
    <dbReference type="NCBI Taxonomy" id="457575"/>
    <lineage>
        <taxon>Bacteria</taxon>
        <taxon>Pseudomonadati</taxon>
        <taxon>Pseudomonadota</taxon>
        <taxon>Betaproteobacteria</taxon>
        <taxon>Burkholderiales</taxon>
        <taxon>Rivibacter</taxon>
    </lineage>
</organism>
<dbReference type="InterPro" id="IPR027417">
    <property type="entry name" value="P-loop_NTPase"/>
</dbReference>
<dbReference type="Gene3D" id="3.40.50.11060">
    <property type="entry name" value="GTPase HflX, N-terminal domain"/>
    <property type="match status" value="1"/>
</dbReference>
<dbReference type="HAMAP" id="MF_00900">
    <property type="entry name" value="GTPase_HflX"/>
    <property type="match status" value="1"/>
</dbReference>
<comment type="subcellular location">
    <subcellularLocation>
        <location evidence="6">Cytoplasm</location>
    </subcellularLocation>
    <text evidence="6">May associate with membranes.</text>
</comment>
<dbReference type="InterPro" id="IPR030394">
    <property type="entry name" value="G_HFLX_dom"/>
</dbReference>
<dbReference type="GO" id="GO:0003924">
    <property type="term" value="F:GTPase activity"/>
    <property type="evidence" value="ECO:0007669"/>
    <property type="project" value="UniProtKB-UniRule"/>
</dbReference>
<feature type="binding site" evidence="8">
    <location>
        <position position="235"/>
    </location>
    <ligand>
        <name>Mg(2+)</name>
        <dbReference type="ChEBI" id="CHEBI:18420"/>
    </ligand>
</feature>
<dbReference type="InterPro" id="IPR042108">
    <property type="entry name" value="GTPase_HflX_N_sf"/>
</dbReference>
<accession>A0A4Q7V7A5</accession>
<dbReference type="GO" id="GO:0005737">
    <property type="term" value="C:cytoplasm"/>
    <property type="evidence" value="ECO:0007669"/>
    <property type="project" value="UniProtKB-SubCell"/>
</dbReference>
<protein>
    <recommendedName>
        <fullName evidence="6">GTPase HflX</fullName>
    </recommendedName>
    <alternativeName>
        <fullName evidence="6">GTP-binding protein HflX</fullName>
    </alternativeName>
</protein>
<evidence type="ECO:0000256" key="3">
    <source>
        <dbReference type="ARBA" id="ARBA00022741"/>
    </source>
</evidence>
<comment type="similarity">
    <text evidence="6">Belongs to the TRAFAC class OBG-HflX-like GTPase superfamily. HflX GTPase family.</text>
</comment>
<dbReference type="CDD" id="cd01878">
    <property type="entry name" value="HflX"/>
    <property type="match status" value="1"/>
</dbReference>
<dbReference type="Proteomes" id="UP000293671">
    <property type="component" value="Unassembled WGS sequence"/>
</dbReference>
<feature type="binding site" evidence="8">
    <location>
        <position position="215"/>
    </location>
    <ligand>
        <name>Mg(2+)</name>
        <dbReference type="ChEBI" id="CHEBI:18420"/>
    </ligand>
</feature>
<comment type="subunit">
    <text evidence="6">Monomer. Associates with the 50S ribosomal subunit.</text>
</comment>
<dbReference type="InterPro" id="IPR016496">
    <property type="entry name" value="GTPase_HflX"/>
</dbReference>
<dbReference type="FunFam" id="3.40.50.11060:FF:000001">
    <property type="entry name" value="GTPase HflX"/>
    <property type="match status" value="1"/>
</dbReference>
<feature type="binding site" evidence="7">
    <location>
        <begin position="208"/>
        <end position="215"/>
    </location>
    <ligand>
        <name>GTP</name>
        <dbReference type="ChEBI" id="CHEBI:37565"/>
    </ligand>
</feature>
<dbReference type="PANTHER" id="PTHR10229:SF0">
    <property type="entry name" value="GTP-BINDING PROTEIN 6-RELATED"/>
    <property type="match status" value="1"/>
</dbReference>
<evidence type="ECO:0000313" key="11">
    <source>
        <dbReference type="EMBL" id="RZT92521.1"/>
    </source>
</evidence>
<dbReference type="PROSITE" id="PS51705">
    <property type="entry name" value="G_HFLX"/>
    <property type="match status" value="1"/>
</dbReference>
<evidence type="ECO:0000256" key="9">
    <source>
        <dbReference type="SAM" id="MobiDB-lite"/>
    </source>
</evidence>
<evidence type="ECO:0000256" key="5">
    <source>
        <dbReference type="ARBA" id="ARBA00023134"/>
    </source>
</evidence>
<dbReference type="GO" id="GO:0043022">
    <property type="term" value="F:ribosome binding"/>
    <property type="evidence" value="ECO:0007669"/>
    <property type="project" value="TreeGrafter"/>
</dbReference>
<dbReference type="Gene3D" id="6.10.250.2860">
    <property type="match status" value="1"/>
</dbReference>
<dbReference type="InterPro" id="IPR025121">
    <property type="entry name" value="GTPase_HflX_N"/>
</dbReference>
<dbReference type="Gene3D" id="3.40.50.300">
    <property type="entry name" value="P-loop containing nucleotide triphosphate hydrolases"/>
    <property type="match status" value="1"/>
</dbReference>
<comment type="caution">
    <text evidence="11">The sequence shown here is derived from an EMBL/GenBank/DDBJ whole genome shotgun (WGS) entry which is preliminary data.</text>
</comment>
<dbReference type="InterPro" id="IPR006073">
    <property type="entry name" value="GTP-bd"/>
</dbReference>
<keyword evidence="12" id="KW-1185">Reference proteome</keyword>
<dbReference type="RefSeq" id="WP_242617035.1">
    <property type="nucleotide sequence ID" value="NZ_SHKP01000009.1"/>
</dbReference>
<feature type="compositionally biased region" description="Polar residues" evidence="9">
    <location>
        <begin position="417"/>
        <end position="427"/>
    </location>
</feature>
<feature type="binding site" evidence="7">
    <location>
        <begin position="256"/>
        <end position="259"/>
    </location>
    <ligand>
        <name>GTP</name>
        <dbReference type="ChEBI" id="CHEBI:37565"/>
    </ligand>
</feature>
<evidence type="ECO:0000313" key="12">
    <source>
        <dbReference type="Proteomes" id="UP000293671"/>
    </source>
</evidence>
<feature type="domain" description="Hflx-type G" evidence="10">
    <location>
        <begin position="202"/>
        <end position="376"/>
    </location>
</feature>
<reference evidence="11 12" key="1">
    <citation type="submission" date="2019-02" db="EMBL/GenBank/DDBJ databases">
        <title>Genomic Encyclopedia of Type Strains, Phase IV (KMG-IV): sequencing the most valuable type-strain genomes for metagenomic binning, comparative biology and taxonomic classification.</title>
        <authorList>
            <person name="Goeker M."/>
        </authorList>
    </citation>
    <scope>NUCLEOTIDE SEQUENCE [LARGE SCALE GENOMIC DNA]</scope>
    <source>
        <strain evidence="11 12">DSM 19570</strain>
    </source>
</reference>
<evidence type="ECO:0000256" key="8">
    <source>
        <dbReference type="PIRSR" id="PIRSR006809-2"/>
    </source>
</evidence>
<name>A0A4Q7V7A5_9BURK</name>
<dbReference type="GO" id="GO:0046872">
    <property type="term" value="F:metal ion binding"/>
    <property type="evidence" value="ECO:0007669"/>
    <property type="project" value="UniProtKB-KW"/>
</dbReference>
<dbReference type="PRINTS" id="PR00326">
    <property type="entry name" value="GTP1OBG"/>
</dbReference>
<keyword evidence="1 6" id="KW-0963">Cytoplasm</keyword>
<dbReference type="Pfam" id="PF13167">
    <property type="entry name" value="GTP-bdg_N"/>
    <property type="match status" value="1"/>
</dbReference>
<keyword evidence="3 6" id="KW-0547">Nucleotide-binding</keyword>
<evidence type="ECO:0000256" key="4">
    <source>
        <dbReference type="ARBA" id="ARBA00022842"/>
    </source>
</evidence>
<evidence type="ECO:0000259" key="10">
    <source>
        <dbReference type="PROSITE" id="PS51705"/>
    </source>
</evidence>
<proteinExistence type="inferred from homology"/>
<feature type="binding site" evidence="7">
    <location>
        <begin position="354"/>
        <end position="356"/>
    </location>
    <ligand>
        <name>GTP</name>
        <dbReference type="ChEBI" id="CHEBI:37565"/>
    </ligand>
</feature>
<feature type="binding site" evidence="7">
    <location>
        <begin position="233"/>
        <end position="237"/>
    </location>
    <ligand>
        <name>GTP</name>
        <dbReference type="ChEBI" id="CHEBI:37565"/>
    </ligand>
</feature>
<dbReference type="PANTHER" id="PTHR10229">
    <property type="entry name" value="GTP-BINDING PROTEIN HFLX"/>
    <property type="match status" value="1"/>
</dbReference>
<comment type="cofactor">
    <cofactor evidence="8">
        <name>Mg(2+)</name>
        <dbReference type="ChEBI" id="CHEBI:18420"/>
    </cofactor>
</comment>
<evidence type="ECO:0000256" key="1">
    <source>
        <dbReference type="ARBA" id="ARBA00022490"/>
    </source>
</evidence>
<keyword evidence="5 6" id="KW-0342">GTP-binding</keyword>
<gene>
    <name evidence="6" type="primary">hflX</name>
    <name evidence="11" type="ORF">EV670_3495</name>
</gene>
<evidence type="ECO:0000256" key="2">
    <source>
        <dbReference type="ARBA" id="ARBA00022723"/>
    </source>
</evidence>
<evidence type="ECO:0000256" key="7">
    <source>
        <dbReference type="PIRSR" id="PIRSR006809-1"/>
    </source>
</evidence>
<dbReference type="SUPFAM" id="SSF52540">
    <property type="entry name" value="P-loop containing nucleoside triphosphate hydrolases"/>
    <property type="match status" value="1"/>
</dbReference>
<dbReference type="Pfam" id="PF01926">
    <property type="entry name" value="MMR_HSR1"/>
    <property type="match status" value="1"/>
</dbReference>
<dbReference type="GO" id="GO:0005525">
    <property type="term" value="F:GTP binding"/>
    <property type="evidence" value="ECO:0007669"/>
    <property type="project" value="UniProtKB-UniRule"/>
</dbReference>
<evidence type="ECO:0000256" key="6">
    <source>
        <dbReference type="HAMAP-Rule" id="MF_00900"/>
    </source>
</evidence>
<dbReference type="EMBL" id="SHKP01000009">
    <property type="protein sequence ID" value="RZT92521.1"/>
    <property type="molecule type" value="Genomic_DNA"/>
</dbReference>
<feature type="binding site" evidence="7">
    <location>
        <begin position="322"/>
        <end position="325"/>
    </location>
    <ligand>
        <name>GTP</name>
        <dbReference type="ChEBI" id="CHEBI:37565"/>
    </ligand>
</feature>
<dbReference type="PIRSF" id="PIRSF006809">
    <property type="entry name" value="GTP-binding_hflX_prd"/>
    <property type="match status" value="1"/>
</dbReference>
<keyword evidence="2 8" id="KW-0479">Metal-binding</keyword>
<dbReference type="NCBIfam" id="TIGR03156">
    <property type="entry name" value="GTP_HflX"/>
    <property type="match status" value="1"/>
</dbReference>
<dbReference type="InterPro" id="IPR032305">
    <property type="entry name" value="GTP-bd_M"/>
</dbReference>
<feature type="region of interest" description="Disordered" evidence="9">
    <location>
        <begin position="408"/>
        <end position="427"/>
    </location>
</feature>
<comment type="function">
    <text evidence="6">GTPase that associates with the 50S ribosomal subunit and may have a role during protein synthesis or ribosome biogenesis.</text>
</comment>
<dbReference type="AlphaFoldDB" id="A0A4Q7V7A5"/>
<dbReference type="Pfam" id="PF16360">
    <property type="entry name" value="GTP-bdg_M"/>
    <property type="match status" value="1"/>
</dbReference>
<keyword evidence="4 8" id="KW-0460">Magnesium</keyword>